<dbReference type="InterPro" id="IPR023296">
    <property type="entry name" value="Glyco_hydro_beta-prop_sf"/>
</dbReference>
<comment type="similarity">
    <text evidence="1 7">Belongs to the glycosyl hydrolase 43 family.</text>
</comment>
<keyword evidence="10" id="KW-1185">Reference proteome</keyword>
<evidence type="ECO:0000256" key="6">
    <source>
        <dbReference type="PIRSR" id="PIRSR606710-2"/>
    </source>
</evidence>
<organism evidence="9 10">
    <name type="scientific">Flavilitoribacter nigricans (strain ATCC 23147 / DSM 23189 / NBRC 102662 / NCIMB 1420 / SS-2)</name>
    <name type="common">Lewinella nigricans</name>
    <dbReference type="NCBI Taxonomy" id="1122177"/>
    <lineage>
        <taxon>Bacteria</taxon>
        <taxon>Pseudomonadati</taxon>
        <taxon>Bacteroidota</taxon>
        <taxon>Saprospiria</taxon>
        <taxon>Saprospirales</taxon>
        <taxon>Lewinellaceae</taxon>
        <taxon>Flavilitoribacter</taxon>
    </lineage>
</organism>
<reference evidence="9 10" key="1">
    <citation type="submission" date="2017-10" db="EMBL/GenBank/DDBJ databases">
        <title>The draft genome sequence of Lewinella nigricans NBRC 102662.</title>
        <authorList>
            <person name="Wang K."/>
        </authorList>
    </citation>
    <scope>NUCLEOTIDE SEQUENCE [LARGE SCALE GENOMIC DNA]</scope>
    <source>
        <strain evidence="9 10">NBRC 102662</strain>
    </source>
</reference>
<dbReference type="PROSITE" id="PS51257">
    <property type="entry name" value="PROKAR_LIPOPROTEIN"/>
    <property type="match status" value="1"/>
</dbReference>
<dbReference type="PANTHER" id="PTHR43817:SF1">
    <property type="entry name" value="HYDROLASE, FAMILY 43, PUTATIVE (AFU_ORTHOLOGUE AFUA_3G01660)-RELATED"/>
    <property type="match status" value="1"/>
</dbReference>
<keyword evidence="3 7" id="KW-0378">Hydrolase</keyword>
<feature type="site" description="Important for catalytic activity, responsible for pKa modulation of the active site Glu and correct orientation of both the proton donor and substrate" evidence="6">
    <location>
        <position position="151"/>
    </location>
</feature>
<dbReference type="PANTHER" id="PTHR43817">
    <property type="entry name" value="GLYCOSYL HYDROLASE"/>
    <property type="match status" value="1"/>
</dbReference>
<evidence type="ECO:0000256" key="1">
    <source>
        <dbReference type="ARBA" id="ARBA00009865"/>
    </source>
</evidence>
<keyword evidence="2 8" id="KW-0732">Signal</keyword>
<evidence type="ECO:0000256" key="8">
    <source>
        <dbReference type="SAM" id="SignalP"/>
    </source>
</evidence>
<sequence>MKYSIFSLLLLIAACTSSKVPTTTEQSGVIFTNPLFTSGADPWITFVEGAYYYCYSRGGALHVKTAKNILDLRTAEAMQIWQPPADTKYSKELWAPELHKIEGRWYVYFAADDGDNANHRMYVLGSKDGSIGSGFEFLGQVGDASDKWAIDGTVFTHGGKSYFMWSGWKGDVNEAQHLYIAEMASPTEISSERVLVSSPDQDWEQRGSGNGLPTINEGPQVLKKNGRLYIVYSASGSWSNFYCLGLLRLDGVDPMDPAAWTKHPEPVFEGTDCVLSPGHCSFTTIGDQDWIVYHVTGFPGGGWNSRYVKMQPFYWNEAGPLFGKPVEDGVLLEIR</sequence>
<feature type="chain" id="PRO_5012519512" evidence="8">
    <location>
        <begin position="20"/>
        <end position="335"/>
    </location>
</feature>
<evidence type="ECO:0000256" key="3">
    <source>
        <dbReference type="ARBA" id="ARBA00022801"/>
    </source>
</evidence>
<proteinExistence type="inferred from homology"/>
<evidence type="ECO:0000313" key="9">
    <source>
        <dbReference type="EMBL" id="PHN06927.1"/>
    </source>
</evidence>
<dbReference type="Gene3D" id="2.115.10.20">
    <property type="entry name" value="Glycosyl hydrolase domain, family 43"/>
    <property type="match status" value="1"/>
</dbReference>
<dbReference type="CDD" id="cd18820">
    <property type="entry name" value="GH43_LbAraf43-like"/>
    <property type="match status" value="1"/>
</dbReference>
<dbReference type="InterPro" id="IPR006710">
    <property type="entry name" value="Glyco_hydro_43"/>
</dbReference>
<dbReference type="GO" id="GO:0004553">
    <property type="term" value="F:hydrolase activity, hydrolyzing O-glycosyl compounds"/>
    <property type="evidence" value="ECO:0007669"/>
    <property type="project" value="InterPro"/>
</dbReference>
<gene>
    <name evidence="9" type="ORF">CRP01_08915</name>
</gene>
<evidence type="ECO:0000256" key="2">
    <source>
        <dbReference type="ARBA" id="ARBA00022729"/>
    </source>
</evidence>
<accession>A0A2D0NEM7</accession>
<dbReference type="Pfam" id="PF04616">
    <property type="entry name" value="Glyco_hydro_43"/>
    <property type="match status" value="1"/>
</dbReference>
<keyword evidence="4 7" id="KW-0326">Glycosidase</keyword>
<feature type="active site" description="Proton donor" evidence="5">
    <location>
        <position position="217"/>
    </location>
</feature>
<dbReference type="EMBL" id="PDUD01000013">
    <property type="protein sequence ID" value="PHN06927.1"/>
    <property type="molecule type" value="Genomic_DNA"/>
</dbReference>
<dbReference type="Proteomes" id="UP000223913">
    <property type="component" value="Unassembled WGS sequence"/>
</dbReference>
<name>A0A2D0NEM7_FLAN2</name>
<dbReference type="SUPFAM" id="SSF75005">
    <property type="entry name" value="Arabinanase/levansucrase/invertase"/>
    <property type="match status" value="1"/>
</dbReference>
<comment type="caution">
    <text evidence="9">The sequence shown here is derived from an EMBL/GenBank/DDBJ whole genome shotgun (WGS) entry which is preliminary data.</text>
</comment>
<evidence type="ECO:0000256" key="5">
    <source>
        <dbReference type="PIRSR" id="PIRSR606710-1"/>
    </source>
</evidence>
<evidence type="ECO:0000256" key="7">
    <source>
        <dbReference type="RuleBase" id="RU361187"/>
    </source>
</evidence>
<protein>
    <submittedName>
        <fullName evidence="9">Glycosyl hydrolase family 43</fullName>
    </submittedName>
</protein>
<evidence type="ECO:0000313" key="10">
    <source>
        <dbReference type="Proteomes" id="UP000223913"/>
    </source>
</evidence>
<dbReference type="RefSeq" id="WP_099149679.1">
    <property type="nucleotide sequence ID" value="NZ_PDUD01000013.1"/>
</dbReference>
<evidence type="ECO:0000256" key="4">
    <source>
        <dbReference type="ARBA" id="ARBA00023295"/>
    </source>
</evidence>
<dbReference type="AlphaFoldDB" id="A0A2D0NEM7"/>
<feature type="active site" description="Proton acceptor" evidence="5">
    <location>
        <position position="41"/>
    </location>
</feature>
<dbReference type="OrthoDB" id="177947at2"/>
<feature type="signal peptide" evidence="8">
    <location>
        <begin position="1"/>
        <end position="19"/>
    </location>
</feature>
<dbReference type="GO" id="GO:0005975">
    <property type="term" value="P:carbohydrate metabolic process"/>
    <property type="evidence" value="ECO:0007669"/>
    <property type="project" value="InterPro"/>
</dbReference>